<feature type="region of interest" description="Disordered" evidence="2">
    <location>
        <begin position="1"/>
        <end position="26"/>
    </location>
</feature>
<dbReference type="Pfam" id="PF00171">
    <property type="entry name" value="Aldedh"/>
    <property type="match status" value="1"/>
</dbReference>
<dbReference type="GO" id="GO:0004022">
    <property type="term" value="F:alcohol dehydrogenase (NAD+) activity"/>
    <property type="evidence" value="ECO:0007669"/>
    <property type="project" value="UniProtKB-EC"/>
</dbReference>
<proteinExistence type="predicted"/>
<dbReference type="InterPro" id="IPR016162">
    <property type="entry name" value="Ald_DH_N"/>
</dbReference>
<gene>
    <name evidence="4" type="ORF">HNQ99_001025</name>
</gene>
<sequence length="465" mass="49363">MALTANSDRAGAFEQPQSKTNPAADASEAMQEIDRLVCLATNAQRSIVELDDRRLDAVAVALVETFRRDQQRWAERELAATRIGNLTDKTHKLGLVLNEVMQGLYGARTIGRIGEGQSSIEYAAPIGVVFAVSPLTNPVPNSLFKALLCLKTRNALIVSYPRGAAMLGDEVVATIQGVLAKEGLPGGLVQSCTAPSREKTHHLMRHEGVQMILATGGSQLVREAYSSGKPAFGVGPGNVPAYIAKSADLDRAARDIVRGKSYDNGIVCGSESNIVVHPAVREAFVEALGKAGARVITPSEVETVVPALFDVEKGSLKRELIGVDGPTLAAQAGISGEGVKVLVLPLTHGTYPFLTREKMAPLLTLSVAGPNDGIDLSAELLLKEGAGHTAVIHSTDLAEIDRYARIMPVGRILTNTSATHGMLGESADIPISFMQGSGTWGGNSSTEPISWRHLVNTKRLAFGRR</sequence>
<accession>A0A840HRH4</accession>
<evidence type="ECO:0000256" key="2">
    <source>
        <dbReference type="SAM" id="MobiDB-lite"/>
    </source>
</evidence>
<comment type="caution">
    <text evidence="4">The sequence shown here is derived from an EMBL/GenBank/DDBJ whole genome shotgun (WGS) entry which is preliminary data.</text>
</comment>
<reference evidence="4 5" key="1">
    <citation type="submission" date="2020-08" db="EMBL/GenBank/DDBJ databases">
        <title>Genomic Encyclopedia of Type Strains, Phase IV (KMG-IV): sequencing the most valuable type-strain genomes for metagenomic binning, comparative biology and taxonomic classification.</title>
        <authorList>
            <person name="Goeker M."/>
        </authorList>
    </citation>
    <scope>NUCLEOTIDE SEQUENCE [LARGE SCALE GENOMIC DNA]</scope>
    <source>
        <strain evidence="4 5">DSM 7465</strain>
    </source>
</reference>
<organism evidence="4 5">
    <name type="scientific">Rhizorhapis suberifaciens</name>
    <name type="common">corky root of lettuce</name>
    <dbReference type="NCBI Taxonomy" id="13656"/>
    <lineage>
        <taxon>Bacteria</taxon>
        <taxon>Pseudomonadati</taxon>
        <taxon>Pseudomonadota</taxon>
        <taxon>Alphaproteobacteria</taxon>
        <taxon>Sphingomonadales</taxon>
        <taxon>Sphingomonadaceae</taxon>
        <taxon>Rhizorhapis</taxon>
    </lineage>
</organism>
<name>A0A840HRH4_9SPHN</name>
<dbReference type="GO" id="GO:0008774">
    <property type="term" value="F:acetaldehyde dehydrogenase (acetylating) activity"/>
    <property type="evidence" value="ECO:0007669"/>
    <property type="project" value="UniProtKB-EC"/>
</dbReference>
<dbReference type="PANTHER" id="PTHR11699">
    <property type="entry name" value="ALDEHYDE DEHYDROGENASE-RELATED"/>
    <property type="match status" value="1"/>
</dbReference>
<dbReference type="EC" id="1.2.1.10" evidence="4"/>
<dbReference type="SUPFAM" id="SSF53720">
    <property type="entry name" value="ALDH-like"/>
    <property type="match status" value="1"/>
</dbReference>
<evidence type="ECO:0000313" key="5">
    <source>
        <dbReference type="Proteomes" id="UP000575068"/>
    </source>
</evidence>
<feature type="domain" description="Aldehyde dehydrogenase" evidence="3">
    <location>
        <begin position="98"/>
        <end position="295"/>
    </location>
</feature>
<dbReference type="AlphaFoldDB" id="A0A840HRH4"/>
<keyword evidence="1 4" id="KW-0560">Oxidoreductase</keyword>
<dbReference type="EC" id="1.1.1.1" evidence="4"/>
<dbReference type="InterPro" id="IPR016161">
    <property type="entry name" value="Ald_DH/histidinol_DH"/>
</dbReference>
<protein>
    <submittedName>
        <fullName evidence="4">Acetaldehyde dehydrogenase/alcohol dehydrogenase</fullName>
        <ecNumber evidence="4">1.1.1.1</ecNumber>
        <ecNumber evidence="4">1.2.1.10</ecNumber>
    </submittedName>
</protein>
<dbReference type="Gene3D" id="3.40.309.10">
    <property type="entry name" value="Aldehyde Dehydrogenase, Chain A, domain 2"/>
    <property type="match status" value="1"/>
</dbReference>
<dbReference type="InterPro" id="IPR015590">
    <property type="entry name" value="Aldehyde_DH_dom"/>
</dbReference>
<dbReference type="Gene3D" id="3.40.605.10">
    <property type="entry name" value="Aldehyde Dehydrogenase, Chain A, domain 1"/>
    <property type="match status" value="1"/>
</dbReference>
<dbReference type="RefSeq" id="WP_184474563.1">
    <property type="nucleotide sequence ID" value="NZ_JACHOV010000003.1"/>
</dbReference>
<evidence type="ECO:0000259" key="3">
    <source>
        <dbReference type="Pfam" id="PF00171"/>
    </source>
</evidence>
<dbReference type="InterPro" id="IPR016163">
    <property type="entry name" value="Ald_DH_C"/>
</dbReference>
<keyword evidence="5" id="KW-1185">Reference proteome</keyword>
<evidence type="ECO:0000313" key="4">
    <source>
        <dbReference type="EMBL" id="MBB4640732.1"/>
    </source>
</evidence>
<dbReference type="Proteomes" id="UP000575068">
    <property type="component" value="Unassembled WGS sequence"/>
</dbReference>
<dbReference type="EMBL" id="JACHOV010000003">
    <property type="protein sequence ID" value="MBB4640732.1"/>
    <property type="molecule type" value="Genomic_DNA"/>
</dbReference>
<evidence type="ECO:0000256" key="1">
    <source>
        <dbReference type="ARBA" id="ARBA00023002"/>
    </source>
</evidence>